<evidence type="ECO:0000256" key="8">
    <source>
        <dbReference type="ARBA" id="ARBA00047417"/>
    </source>
</evidence>
<comment type="catalytic activity">
    <reaction evidence="8 11">
        <text>an N-terminal (5-L-glutamyl)-[peptide] + an alpha-amino acid = 5-L-glutamyl amino acid + an N-terminal L-alpha-aminoacyl-[peptide]</text>
        <dbReference type="Rhea" id="RHEA:23904"/>
        <dbReference type="Rhea" id="RHEA-COMP:9780"/>
        <dbReference type="Rhea" id="RHEA-COMP:9795"/>
        <dbReference type="ChEBI" id="CHEBI:77644"/>
        <dbReference type="ChEBI" id="CHEBI:78597"/>
        <dbReference type="ChEBI" id="CHEBI:78599"/>
        <dbReference type="ChEBI" id="CHEBI:78608"/>
        <dbReference type="EC" id="2.3.2.2"/>
    </reaction>
</comment>
<keyword evidence="5 11" id="KW-0378">Hydrolase</keyword>
<dbReference type="Gene3D" id="3.60.20.40">
    <property type="match status" value="1"/>
</dbReference>
<keyword evidence="4 11" id="KW-0808">Transferase</keyword>
<organism evidence="12 13">
    <name type="scientific">Piscirickettsia salmonis</name>
    <dbReference type="NCBI Taxonomy" id="1238"/>
    <lineage>
        <taxon>Bacteria</taxon>
        <taxon>Pseudomonadati</taxon>
        <taxon>Pseudomonadota</taxon>
        <taxon>Gammaproteobacteria</taxon>
        <taxon>Thiotrichales</taxon>
        <taxon>Piscirickettsiaceae</taxon>
        <taxon>Piscirickettsia</taxon>
    </lineage>
</organism>
<evidence type="ECO:0000256" key="11">
    <source>
        <dbReference type="RuleBase" id="RU368036"/>
    </source>
</evidence>
<dbReference type="InterPro" id="IPR055262">
    <property type="entry name" value="GGT_CS"/>
</dbReference>
<evidence type="ECO:0000256" key="5">
    <source>
        <dbReference type="ARBA" id="ARBA00022801"/>
    </source>
</evidence>
<feature type="binding site" evidence="10">
    <location>
        <begin position="405"/>
        <end position="407"/>
    </location>
    <ligand>
        <name>L-glutamate</name>
        <dbReference type="ChEBI" id="CHEBI:29985"/>
    </ligand>
</feature>
<reference evidence="12 13" key="1">
    <citation type="journal article" date="2014" name="Genome Announc.">
        <title>Comparative Genome Analysis of Two Isolates of the Fish Pathogen Piscirickettsia salmonis from Different Hosts Reveals Major Differences in Virulence-Associated Secretion Systems.</title>
        <authorList>
            <person name="Bohle H."/>
            <person name="Henriquez P."/>
            <person name="Grothusen H."/>
            <person name="Navas E."/>
            <person name="Sandoval A."/>
            <person name="Bustamante F."/>
            <person name="Bustos P."/>
            <person name="Mancilla M."/>
        </authorList>
    </citation>
    <scope>NUCLEOTIDE SEQUENCE [LARGE SCALE GENOMIC DNA]</scope>
    <source>
        <strain evidence="13">B1-32597</strain>
    </source>
</reference>
<comment type="catalytic activity">
    <reaction evidence="2 11">
        <text>glutathione + H2O = L-cysteinylglycine + L-glutamate</text>
        <dbReference type="Rhea" id="RHEA:28807"/>
        <dbReference type="ChEBI" id="CHEBI:15377"/>
        <dbReference type="ChEBI" id="CHEBI:29985"/>
        <dbReference type="ChEBI" id="CHEBI:57925"/>
        <dbReference type="ChEBI" id="CHEBI:61694"/>
        <dbReference type="EC" id="3.4.19.13"/>
    </reaction>
</comment>
<dbReference type="SUPFAM" id="SSF56235">
    <property type="entry name" value="N-terminal nucleophile aminohydrolases (Ntn hydrolases)"/>
    <property type="match status" value="1"/>
</dbReference>
<feature type="active site" description="Nucleophile" evidence="9">
    <location>
        <position position="387"/>
    </location>
</feature>
<dbReference type="GO" id="GO:0006750">
    <property type="term" value="P:glutathione biosynthetic process"/>
    <property type="evidence" value="ECO:0007669"/>
    <property type="project" value="UniProtKB-KW"/>
</dbReference>
<dbReference type="OrthoDB" id="5297205at2"/>
<dbReference type="PRINTS" id="PR01210">
    <property type="entry name" value="GGTRANSPTASE"/>
</dbReference>
<dbReference type="InterPro" id="IPR000101">
    <property type="entry name" value="GGT_peptidase"/>
</dbReference>
<dbReference type="EMBL" id="CP012508">
    <property type="protein sequence ID" value="ALB22541.1"/>
    <property type="molecule type" value="Genomic_DNA"/>
</dbReference>
<dbReference type="Pfam" id="PF01019">
    <property type="entry name" value="G_glu_transpept"/>
    <property type="match status" value="1"/>
</dbReference>
<evidence type="ECO:0000256" key="6">
    <source>
        <dbReference type="ARBA" id="ARBA00023145"/>
    </source>
</evidence>
<keyword evidence="11" id="KW-0317">Glutathione biosynthesis</keyword>
<sequence>MQLRLFIISLFVNLWVITFHASFASSPVIQESSERFHPVWAAQGMVASQEALATKVGRDILAQGGNAVDAAVAVGFALAVTLPRAGNLGGGGFMLVWLNKEHKALAINYREKAPLAASANMYLDKEGNVDRHKITQTYLAAGVPGTVAGLTYTLKKYGTMPLKQVMAPAIALARQGIRVTPDLASSLVQAKARLEKSPASQAIFFKKNNQNYQAGDLLIQGDLASSLSLIAQQGERAFYQGKIAKKIVAAMKAHGGLITLADLKKYQVQELEPIVGHYNGYTIYSMPPPSSGGVTLIELLNILSGFPLKNLGLNSAQSIHLLVEAMNLAYRDRNHYLGDPNFVKMPLKRLASMQYADQLRQQIQWSYHTPSSKISAKKFDDPESYQTTHYSIIDKDGNMVANTYTLNYSYGNGHVVPGTGILLNNEMDDFTAKPGVPNGFGLVQGEANAVAPEKRPLSSMTPTLVLNSQGQPLLATGSPGGSRIITTVLQVLLNRFTYGLNIASSVAAPRIHSQLWPDVILYEQGISLDTLLKLQEMGHKLQPVDAMGSAQTVEKNQTRGDYGVADPRRSGALAAGPSEIISKKTV</sequence>
<evidence type="ECO:0000313" key="13">
    <source>
        <dbReference type="Proteomes" id="UP000029558"/>
    </source>
</evidence>
<dbReference type="AlphaFoldDB" id="A0A1L6TB46"/>
<comment type="subunit">
    <text evidence="11">This enzyme consists of two polypeptide chains, which are synthesized in precursor form from a single polypeptide.</text>
</comment>
<keyword evidence="7 11" id="KW-0012">Acyltransferase</keyword>
<evidence type="ECO:0000256" key="4">
    <source>
        <dbReference type="ARBA" id="ARBA00022679"/>
    </source>
</evidence>
<feature type="binding site" evidence="10">
    <location>
        <begin position="458"/>
        <end position="459"/>
    </location>
    <ligand>
        <name>L-glutamate</name>
        <dbReference type="ChEBI" id="CHEBI:29985"/>
    </ligand>
</feature>
<dbReference type="Proteomes" id="UP000029558">
    <property type="component" value="Chromosome"/>
</dbReference>
<name>A0A1L6TB46_PISSA</name>
<accession>A0A1L6TB46</accession>
<protein>
    <recommendedName>
        <fullName evidence="11">Glutathione hydrolase proenzyme</fullName>
        <ecNumber evidence="11">2.3.2.2</ecNumber>
        <ecNumber evidence="11">3.4.19.13</ecNumber>
    </recommendedName>
    <component>
        <recommendedName>
            <fullName evidence="11">Glutathione hydrolase large chain</fullName>
        </recommendedName>
    </component>
    <component>
        <recommendedName>
            <fullName evidence="11">Glutathione hydrolase small chain</fullName>
        </recommendedName>
    </component>
</protein>
<dbReference type="EC" id="3.4.19.13" evidence="11"/>
<comment type="catalytic activity">
    <reaction evidence="1 11">
        <text>an S-substituted glutathione + H2O = an S-substituted L-cysteinylglycine + L-glutamate</text>
        <dbReference type="Rhea" id="RHEA:59468"/>
        <dbReference type="ChEBI" id="CHEBI:15377"/>
        <dbReference type="ChEBI" id="CHEBI:29985"/>
        <dbReference type="ChEBI" id="CHEBI:90779"/>
        <dbReference type="ChEBI" id="CHEBI:143103"/>
        <dbReference type="EC" id="3.4.19.13"/>
    </reaction>
</comment>
<dbReference type="NCBIfam" id="TIGR00066">
    <property type="entry name" value="g_glut_trans"/>
    <property type="match status" value="1"/>
</dbReference>
<feature type="binding site" evidence="10">
    <location>
        <position position="429"/>
    </location>
    <ligand>
        <name>L-glutamate</name>
        <dbReference type="ChEBI" id="CHEBI:29985"/>
    </ligand>
</feature>
<dbReference type="PANTHER" id="PTHR43199">
    <property type="entry name" value="GLUTATHIONE HYDROLASE"/>
    <property type="match status" value="1"/>
</dbReference>
<dbReference type="EC" id="2.3.2.2" evidence="11"/>
<comment type="pathway">
    <text evidence="11">Sulfur metabolism; glutathione metabolism.</text>
</comment>
<evidence type="ECO:0000256" key="2">
    <source>
        <dbReference type="ARBA" id="ARBA00001089"/>
    </source>
</evidence>
<dbReference type="PANTHER" id="PTHR43199:SF1">
    <property type="entry name" value="GLUTATHIONE HYDROLASE PROENZYME"/>
    <property type="match status" value="1"/>
</dbReference>
<comment type="PTM">
    <text evidence="11">Cleaved by autocatalysis into a large and a small subunit.</text>
</comment>
<feature type="binding site" evidence="10">
    <location>
        <position position="110"/>
    </location>
    <ligand>
        <name>L-glutamate</name>
        <dbReference type="ChEBI" id="CHEBI:29985"/>
    </ligand>
</feature>
<dbReference type="InterPro" id="IPR043138">
    <property type="entry name" value="GGT_lsub"/>
</dbReference>
<dbReference type="InterPro" id="IPR043137">
    <property type="entry name" value="GGT_ssub_C"/>
</dbReference>
<feature type="binding site" evidence="10">
    <location>
        <position position="481"/>
    </location>
    <ligand>
        <name>L-glutamate</name>
        <dbReference type="ChEBI" id="CHEBI:29985"/>
    </ligand>
</feature>
<evidence type="ECO:0000256" key="7">
    <source>
        <dbReference type="ARBA" id="ARBA00023315"/>
    </source>
</evidence>
<dbReference type="Gene3D" id="1.10.246.130">
    <property type="match status" value="1"/>
</dbReference>
<evidence type="ECO:0000256" key="1">
    <source>
        <dbReference type="ARBA" id="ARBA00001049"/>
    </source>
</evidence>
<dbReference type="GO" id="GO:0006751">
    <property type="term" value="P:glutathione catabolic process"/>
    <property type="evidence" value="ECO:0007669"/>
    <property type="project" value="UniProtKB-UniRule"/>
</dbReference>
<evidence type="ECO:0000256" key="10">
    <source>
        <dbReference type="PIRSR" id="PIRSR600101-2"/>
    </source>
</evidence>
<dbReference type="InterPro" id="IPR029055">
    <property type="entry name" value="Ntn_hydrolases_N"/>
</dbReference>
<proteinExistence type="inferred from homology"/>
<evidence type="ECO:0000313" key="12">
    <source>
        <dbReference type="EMBL" id="ALB22541.1"/>
    </source>
</evidence>
<dbReference type="RefSeq" id="WP_017376452.1">
    <property type="nucleotide sequence ID" value="NZ_CP012508.1"/>
</dbReference>
<comment type="similarity">
    <text evidence="3 11">Belongs to the gamma-glutamyltransferase family.</text>
</comment>
<evidence type="ECO:0000256" key="9">
    <source>
        <dbReference type="PIRSR" id="PIRSR600101-1"/>
    </source>
</evidence>
<evidence type="ECO:0000256" key="3">
    <source>
        <dbReference type="ARBA" id="ARBA00009381"/>
    </source>
</evidence>
<gene>
    <name evidence="12" type="ORF">KU39_1359</name>
</gene>
<dbReference type="GO" id="GO:0103068">
    <property type="term" value="F:leukotriene C4 gamma-glutamyl transferase activity"/>
    <property type="evidence" value="ECO:0007669"/>
    <property type="project" value="UniProtKB-EC"/>
</dbReference>
<keyword evidence="6 11" id="KW-0865">Zymogen</keyword>
<dbReference type="GO" id="GO:0036374">
    <property type="term" value="F:glutathione hydrolase activity"/>
    <property type="evidence" value="ECO:0007669"/>
    <property type="project" value="UniProtKB-UniRule"/>
</dbReference>
<dbReference type="InterPro" id="IPR051792">
    <property type="entry name" value="GGT_bact"/>
</dbReference>
<dbReference type="PROSITE" id="PS00462">
    <property type="entry name" value="G_GLU_TRANSPEPTIDASE"/>
    <property type="match status" value="1"/>
</dbReference>